<organism evidence="8">
    <name type="scientific">mine drainage metagenome</name>
    <dbReference type="NCBI Taxonomy" id="410659"/>
    <lineage>
        <taxon>unclassified sequences</taxon>
        <taxon>metagenomes</taxon>
        <taxon>ecological metagenomes</taxon>
    </lineage>
</organism>
<sequence length="353" mass="37491">MGMMTEVLGLALPGSASIPAVEGGKSDYAYRTGEAMLGIMENGIKPRDILTYEAFENAITVLMASGGSTNAVLHILAIAHEASVKLTIDDFDRIGKKTAEIVSMKPGGSFTMEDLNNYGGVPLIMKKLLRAGIIHSDLITVTGKTIKENIEGIKLTEENPGIVKDIKNPFHKSGGIHILRGNLAPEGAVVKASASGILFHDGPARVFDSEQEAFSAVTKGKVKKGDTVIIRYEGPKGGPGMREMLSVTAAIIGRGLGESVAMVTDGRFSGATRGLMIGHVTPEAYVGGPLALLKDGDRIVIDISKNALDVKIGNEEMEKRKRAFRPRAPLYKTGLLSHYEKLVTDASHGAVLS</sequence>
<dbReference type="GO" id="GO:0046872">
    <property type="term" value="F:metal ion binding"/>
    <property type="evidence" value="ECO:0007669"/>
    <property type="project" value="UniProtKB-KW"/>
</dbReference>
<evidence type="ECO:0000256" key="1">
    <source>
        <dbReference type="ARBA" id="ARBA00006486"/>
    </source>
</evidence>
<dbReference type="InterPro" id="IPR050165">
    <property type="entry name" value="DHAD_IlvD/Edd"/>
</dbReference>
<dbReference type="InterPro" id="IPR000581">
    <property type="entry name" value="ILV_EDD_N"/>
</dbReference>
<evidence type="ECO:0000313" key="8">
    <source>
        <dbReference type="EMBL" id="EQD35430.1"/>
    </source>
</evidence>
<comment type="caution">
    <text evidence="8">The sequence shown here is derived from an EMBL/GenBank/DDBJ whole genome shotgun (WGS) entry which is preliminary data.</text>
</comment>
<keyword evidence="2" id="KW-0479">Metal-binding</keyword>
<evidence type="ECO:0000256" key="2">
    <source>
        <dbReference type="ARBA" id="ARBA00022723"/>
    </source>
</evidence>
<dbReference type="AlphaFoldDB" id="T1A0T0"/>
<reference evidence="8" key="2">
    <citation type="journal article" date="2014" name="ISME J.">
        <title>Microbial stratification in low pH oxic and suboxic macroscopic growths along an acid mine drainage.</title>
        <authorList>
            <person name="Mendez-Garcia C."/>
            <person name="Mesa V."/>
            <person name="Sprenger R.R."/>
            <person name="Richter M."/>
            <person name="Diez M.S."/>
            <person name="Solano J."/>
            <person name="Bargiela R."/>
            <person name="Golyshina O.V."/>
            <person name="Manteca A."/>
            <person name="Ramos J.L."/>
            <person name="Gallego J.R."/>
            <person name="Llorente I."/>
            <person name="Martins Dos Santos V.A."/>
            <person name="Jensen O.N."/>
            <person name="Pelaez A.I."/>
            <person name="Sanchez J."/>
            <person name="Ferrer M."/>
        </authorList>
    </citation>
    <scope>NUCLEOTIDE SEQUENCE</scope>
</reference>
<dbReference type="PANTHER" id="PTHR21000:SF5">
    <property type="entry name" value="DIHYDROXY-ACID DEHYDRATASE, MITOCHONDRIAL"/>
    <property type="match status" value="1"/>
</dbReference>
<feature type="domain" description="Dihydroxy-acid/6-phosphogluconate dehydratase N-terminal" evidence="6">
    <location>
        <begin position="1"/>
        <end position="149"/>
    </location>
</feature>
<keyword evidence="5" id="KW-0456">Lyase</keyword>
<dbReference type="EMBL" id="AUZZ01008928">
    <property type="protein sequence ID" value="EQD35430.1"/>
    <property type="molecule type" value="Genomic_DNA"/>
</dbReference>
<dbReference type="InterPro" id="IPR037237">
    <property type="entry name" value="IlvD/EDD_N"/>
</dbReference>
<proteinExistence type="inferred from homology"/>
<protein>
    <submittedName>
        <fullName evidence="8">Dihydroxy-acid dehydratase</fullName>
    </submittedName>
</protein>
<dbReference type="InterPro" id="IPR056740">
    <property type="entry name" value="ILV_EDD_C"/>
</dbReference>
<comment type="similarity">
    <text evidence="1">Belongs to the IlvD/Edd family.</text>
</comment>
<dbReference type="FunFam" id="3.50.30.80:FF:000001">
    <property type="entry name" value="Dihydroxy-acid dehydratase"/>
    <property type="match status" value="1"/>
</dbReference>
<evidence type="ECO:0000259" key="6">
    <source>
        <dbReference type="Pfam" id="PF00920"/>
    </source>
</evidence>
<evidence type="ECO:0000259" key="7">
    <source>
        <dbReference type="Pfam" id="PF24877"/>
    </source>
</evidence>
<evidence type="ECO:0000256" key="3">
    <source>
        <dbReference type="ARBA" id="ARBA00023004"/>
    </source>
</evidence>
<accession>T1A0T0</accession>
<dbReference type="GO" id="GO:0004160">
    <property type="term" value="F:dihydroxy-acid dehydratase activity"/>
    <property type="evidence" value="ECO:0007669"/>
    <property type="project" value="TreeGrafter"/>
</dbReference>
<dbReference type="SUPFAM" id="SSF143975">
    <property type="entry name" value="IlvD/EDD N-terminal domain-like"/>
    <property type="match status" value="1"/>
</dbReference>
<dbReference type="Gene3D" id="3.50.30.80">
    <property type="entry name" value="IlvD/EDD C-terminal domain-like"/>
    <property type="match status" value="1"/>
</dbReference>
<reference evidence="8" key="1">
    <citation type="submission" date="2013-08" db="EMBL/GenBank/DDBJ databases">
        <authorList>
            <person name="Mendez C."/>
            <person name="Richter M."/>
            <person name="Ferrer M."/>
            <person name="Sanchez J."/>
        </authorList>
    </citation>
    <scope>NUCLEOTIDE SEQUENCE</scope>
</reference>
<dbReference type="PANTHER" id="PTHR21000">
    <property type="entry name" value="DIHYDROXY-ACID DEHYDRATASE DAD"/>
    <property type="match status" value="1"/>
</dbReference>
<dbReference type="InterPro" id="IPR042096">
    <property type="entry name" value="Dihydro-acid_dehy_C"/>
</dbReference>
<feature type="domain" description="Dihydroxy-acid/6-phosphogluconate dehydratase C-terminal" evidence="7">
    <location>
        <begin position="162"/>
        <end position="350"/>
    </location>
</feature>
<evidence type="ECO:0000256" key="5">
    <source>
        <dbReference type="ARBA" id="ARBA00023239"/>
    </source>
</evidence>
<name>T1A0T0_9ZZZZ</name>
<dbReference type="SUPFAM" id="SSF52016">
    <property type="entry name" value="LeuD/IlvD-like"/>
    <property type="match status" value="1"/>
</dbReference>
<dbReference type="Pfam" id="PF24877">
    <property type="entry name" value="ILV_EDD_C"/>
    <property type="match status" value="1"/>
</dbReference>
<keyword evidence="4" id="KW-0411">Iron-sulfur</keyword>
<dbReference type="GO" id="GO:0051536">
    <property type="term" value="F:iron-sulfur cluster binding"/>
    <property type="evidence" value="ECO:0007669"/>
    <property type="project" value="UniProtKB-KW"/>
</dbReference>
<evidence type="ECO:0000256" key="4">
    <source>
        <dbReference type="ARBA" id="ARBA00023014"/>
    </source>
</evidence>
<dbReference type="InterPro" id="IPR020558">
    <property type="entry name" value="DiOHA_6PGluconate_deHydtase_CS"/>
</dbReference>
<dbReference type="PROSITE" id="PS00887">
    <property type="entry name" value="ILVD_EDD_2"/>
    <property type="match status" value="1"/>
</dbReference>
<gene>
    <name evidence="8" type="ORF">B2A_12374</name>
</gene>
<dbReference type="GO" id="GO:0009082">
    <property type="term" value="P:branched-chain amino acid biosynthetic process"/>
    <property type="evidence" value="ECO:0007669"/>
    <property type="project" value="TreeGrafter"/>
</dbReference>
<keyword evidence="3" id="KW-0408">Iron</keyword>
<dbReference type="Pfam" id="PF00920">
    <property type="entry name" value="ILVD_EDD_N"/>
    <property type="match status" value="1"/>
</dbReference>